<keyword evidence="3" id="KW-1185">Reference proteome</keyword>
<dbReference type="AlphaFoldDB" id="A0A7J6WR68"/>
<organism evidence="2 3">
    <name type="scientific">Thalictrum thalictroides</name>
    <name type="common">Rue-anemone</name>
    <name type="synonym">Anemone thalictroides</name>
    <dbReference type="NCBI Taxonomy" id="46969"/>
    <lineage>
        <taxon>Eukaryota</taxon>
        <taxon>Viridiplantae</taxon>
        <taxon>Streptophyta</taxon>
        <taxon>Embryophyta</taxon>
        <taxon>Tracheophyta</taxon>
        <taxon>Spermatophyta</taxon>
        <taxon>Magnoliopsida</taxon>
        <taxon>Ranunculales</taxon>
        <taxon>Ranunculaceae</taxon>
        <taxon>Thalictroideae</taxon>
        <taxon>Thalictrum</taxon>
    </lineage>
</organism>
<dbReference type="EMBL" id="JABWDY010011349">
    <property type="protein sequence ID" value="KAF5199879.1"/>
    <property type="molecule type" value="Genomic_DNA"/>
</dbReference>
<protein>
    <submittedName>
        <fullName evidence="2">Uncharacterized protein</fullName>
    </submittedName>
</protein>
<proteinExistence type="predicted"/>
<feature type="compositionally biased region" description="Low complexity" evidence="1">
    <location>
        <begin position="20"/>
        <end position="37"/>
    </location>
</feature>
<sequence>DAEDGFVALSSQSDGDESSQSDAEGSSQSDGEESLSQIDSVRSTERSIRLSLIITIPRSIVVTRVGTGRDKIYRLEDLCFIFGSSEWWYSLECDLPIHKLSFNFSSRILVQLGNKMFPLSEQVERSQLDMEKLAVLVRLTCTIL</sequence>
<evidence type="ECO:0000256" key="1">
    <source>
        <dbReference type="SAM" id="MobiDB-lite"/>
    </source>
</evidence>
<feature type="non-terminal residue" evidence="2">
    <location>
        <position position="1"/>
    </location>
</feature>
<feature type="region of interest" description="Disordered" evidence="1">
    <location>
        <begin position="1"/>
        <end position="40"/>
    </location>
</feature>
<name>A0A7J6WR68_THATH</name>
<accession>A0A7J6WR68</accession>
<comment type="caution">
    <text evidence="2">The sequence shown here is derived from an EMBL/GenBank/DDBJ whole genome shotgun (WGS) entry which is preliminary data.</text>
</comment>
<evidence type="ECO:0000313" key="3">
    <source>
        <dbReference type="Proteomes" id="UP000554482"/>
    </source>
</evidence>
<gene>
    <name evidence="2" type="ORF">FRX31_010533</name>
</gene>
<reference evidence="2 3" key="1">
    <citation type="submission" date="2020-06" db="EMBL/GenBank/DDBJ databases">
        <title>Transcriptomic and genomic resources for Thalictrum thalictroides and T. hernandezii: Facilitating candidate gene discovery in an emerging model plant lineage.</title>
        <authorList>
            <person name="Arias T."/>
            <person name="Riano-Pachon D.M."/>
            <person name="Di Stilio V.S."/>
        </authorList>
    </citation>
    <scope>NUCLEOTIDE SEQUENCE [LARGE SCALE GENOMIC DNA]</scope>
    <source>
        <strain evidence="3">cv. WT478/WT964</strain>
        <tissue evidence="2">Leaves</tissue>
    </source>
</reference>
<dbReference type="Proteomes" id="UP000554482">
    <property type="component" value="Unassembled WGS sequence"/>
</dbReference>
<evidence type="ECO:0000313" key="2">
    <source>
        <dbReference type="EMBL" id="KAF5199879.1"/>
    </source>
</evidence>